<comment type="caution">
    <text evidence="2">The sequence shown here is derived from an EMBL/GenBank/DDBJ whole genome shotgun (WGS) entry which is preliminary data.</text>
</comment>
<dbReference type="AlphaFoldDB" id="A0A9P6JU32"/>
<accession>A0A9P6JU32</accession>
<keyword evidence="1" id="KW-1133">Transmembrane helix</keyword>
<keyword evidence="3" id="KW-1185">Reference proteome</keyword>
<dbReference type="Proteomes" id="UP000807306">
    <property type="component" value="Unassembled WGS sequence"/>
</dbReference>
<evidence type="ECO:0000256" key="1">
    <source>
        <dbReference type="SAM" id="Phobius"/>
    </source>
</evidence>
<keyword evidence="1" id="KW-0472">Membrane</keyword>
<dbReference type="EMBL" id="MU157829">
    <property type="protein sequence ID" value="KAF9533041.1"/>
    <property type="molecule type" value="Genomic_DNA"/>
</dbReference>
<feature type="transmembrane region" description="Helical" evidence="1">
    <location>
        <begin position="95"/>
        <end position="114"/>
    </location>
</feature>
<protein>
    <recommendedName>
        <fullName evidence="4">MARVEL domain-containing protein</fullName>
    </recommendedName>
</protein>
<evidence type="ECO:0000313" key="3">
    <source>
        <dbReference type="Proteomes" id="UP000807306"/>
    </source>
</evidence>
<proteinExistence type="predicted"/>
<name>A0A9P6JU32_9AGAR</name>
<feature type="transmembrane region" description="Helical" evidence="1">
    <location>
        <begin position="53"/>
        <end position="74"/>
    </location>
</feature>
<keyword evidence="1" id="KW-0812">Transmembrane</keyword>
<gene>
    <name evidence="2" type="ORF">CPB83DRAFT_845719</name>
</gene>
<feature type="transmembrane region" description="Helical" evidence="1">
    <location>
        <begin position="134"/>
        <end position="157"/>
    </location>
</feature>
<reference evidence="2" key="1">
    <citation type="submission" date="2020-11" db="EMBL/GenBank/DDBJ databases">
        <authorList>
            <consortium name="DOE Joint Genome Institute"/>
            <person name="Ahrendt S."/>
            <person name="Riley R."/>
            <person name="Andreopoulos W."/>
            <person name="Labutti K."/>
            <person name="Pangilinan J."/>
            <person name="Ruiz-Duenas F.J."/>
            <person name="Barrasa J.M."/>
            <person name="Sanchez-Garcia M."/>
            <person name="Camarero S."/>
            <person name="Miyauchi S."/>
            <person name="Serrano A."/>
            <person name="Linde D."/>
            <person name="Babiker R."/>
            <person name="Drula E."/>
            <person name="Ayuso-Fernandez I."/>
            <person name="Pacheco R."/>
            <person name="Padilla G."/>
            <person name="Ferreira P."/>
            <person name="Barriuso J."/>
            <person name="Kellner H."/>
            <person name="Castanera R."/>
            <person name="Alfaro M."/>
            <person name="Ramirez L."/>
            <person name="Pisabarro A.G."/>
            <person name="Kuo A."/>
            <person name="Tritt A."/>
            <person name="Lipzen A."/>
            <person name="He G."/>
            <person name="Yan M."/>
            <person name="Ng V."/>
            <person name="Cullen D."/>
            <person name="Martin F."/>
            <person name="Rosso M.-N."/>
            <person name="Henrissat B."/>
            <person name="Hibbett D."/>
            <person name="Martinez A.T."/>
            <person name="Grigoriev I.V."/>
        </authorList>
    </citation>
    <scope>NUCLEOTIDE SEQUENCE</scope>
    <source>
        <strain evidence="2">CBS 506.95</strain>
    </source>
</reference>
<organism evidence="2 3">
    <name type="scientific">Crepidotus variabilis</name>
    <dbReference type="NCBI Taxonomy" id="179855"/>
    <lineage>
        <taxon>Eukaryota</taxon>
        <taxon>Fungi</taxon>
        <taxon>Dikarya</taxon>
        <taxon>Basidiomycota</taxon>
        <taxon>Agaricomycotina</taxon>
        <taxon>Agaricomycetes</taxon>
        <taxon>Agaricomycetidae</taxon>
        <taxon>Agaricales</taxon>
        <taxon>Agaricineae</taxon>
        <taxon>Crepidotaceae</taxon>
        <taxon>Crepidotus</taxon>
    </lineage>
</organism>
<evidence type="ECO:0008006" key="4">
    <source>
        <dbReference type="Google" id="ProtNLM"/>
    </source>
</evidence>
<evidence type="ECO:0000313" key="2">
    <source>
        <dbReference type="EMBL" id="KAF9533041.1"/>
    </source>
</evidence>
<sequence>MPFKCPALLSLTPRTLLIIRLVSILLCIGSLLATGLSFLIYDHVYTDGMGNVTAFVAIFPGGLILLWNCIYLGLTSFPHVRHVKIPLPVVITLELMWWMYAAAIGGFVGGMTYWDHTIPCRYYRYSECEWWMRAHVAAGFTIAFSFGLMFIHFVFFLRAIREAQQIKRVPKNYEELGLRKQMPAVSASKS</sequence>
<feature type="transmembrane region" description="Helical" evidence="1">
    <location>
        <begin position="21"/>
        <end position="41"/>
    </location>
</feature>